<dbReference type="InterPro" id="IPR029044">
    <property type="entry name" value="Nucleotide-diphossugar_trans"/>
</dbReference>
<keyword evidence="2" id="KW-0808">Transferase</keyword>
<dbReference type="CDD" id="cd00761">
    <property type="entry name" value="Glyco_tranf_GTA_type"/>
    <property type="match status" value="1"/>
</dbReference>
<sequence>MKITGYESPSARHAGLRFMVENRLRELEAQVETAEYLTRRQETRQDVDADLLKRKRTGESSFGWLLRGESVDEHLDALAPALSSLPEPEAGRAWEPLTQRVGIIADEFVFRSFDGLADFVQITPKNYEQHIAEVDLLLVVTTWRGVDGSSWVGLGSPGSQRRRILVDELIPAYRNADVPVIFYSKEDPPNYERFLPIAQACDVIFTSAMEKVLDYRRDCPSARFVDVLKFGVNPRHHSPIGSRPGQNDMAYFAGAWLPEKYPQRTSEGQRLLRGILEGGRRLALIDRYSDLKGTDPRYAYTSEFKYFLGHKRDHSELMSLQRISDMGINLNSVADSQTMFANRVLELQAAGALVFSTYNKGVNSDYPQVYISTTTKDVARTLEVMTFEEMRRAQADGIRKVFSEDHAQLRVDQIVAAAGFDVPDRSLTVVAIAEETSPELVAAMQNQSLGPVEIIASADLSSIAADVVLPLSNDLAYGVHYAKDMVTAFTYTDADIVAKSCADLKTADEASHRYLDEHRELGSTAWWLGRGGEGARSQLAESISQGLPVSAGLKVYGLDGFGVSRVEDVEEPVPARAEDYEISVVVPIYNNGDHLRHKAFASLQRSSIFDKMHILLIDDGSTDPSTRETVRELERRFENVTAFMFEPGGSGSASRPRNKGLELTETEFVTYLDPDDEMINDGYALLLRKLQKSDAEFVVGDMLRWDDGRGRIPQVRRLRQVIPSREGLLRPDPSSLSQLDYQPASIEAIAARTDWLKGLGIEQPVGAVGQDTFFFQQMLYYATKIATVKTPVYAYYAAVAGSVVNVVSPRYFRKYLPLEAARAKWLKDVGLLQDYNERRLEMFFKKWYMRKLTMVAPDDHDAALELIKEIVGYYEPTHWNDPEIQAFWEEVNA</sequence>
<dbReference type="Gene3D" id="3.90.550.10">
    <property type="entry name" value="Spore Coat Polysaccharide Biosynthesis Protein SpsA, Chain A"/>
    <property type="match status" value="1"/>
</dbReference>
<dbReference type="PANTHER" id="PTHR22916">
    <property type="entry name" value="GLYCOSYLTRANSFERASE"/>
    <property type="match status" value="1"/>
</dbReference>
<evidence type="ECO:0000313" key="3">
    <source>
        <dbReference type="Proteomes" id="UP000292685"/>
    </source>
</evidence>
<protein>
    <submittedName>
        <fullName evidence="2">Glycosyl transferase family 2</fullName>
    </submittedName>
</protein>
<dbReference type="InterPro" id="IPR001173">
    <property type="entry name" value="Glyco_trans_2-like"/>
</dbReference>
<dbReference type="SUPFAM" id="SSF53448">
    <property type="entry name" value="Nucleotide-diphospho-sugar transferases"/>
    <property type="match status" value="1"/>
</dbReference>
<comment type="caution">
    <text evidence="2">The sequence shown here is derived from an EMBL/GenBank/DDBJ whole genome shotgun (WGS) entry which is preliminary data.</text>
</comment>
<dbReference type="AlphaFoldDB" id="A0A4V6MGF1"/>
<evidence type="ECO:0000259" key="1">
    <source>
        <dbReference type="Pfam" id="PF00535"/>
    </source>
</evidence>
<dbReference type="OrthoDB" id="3226099at2"/>
<reference evidence="2 3" key="1">
    <citation type="submission" date="2019-02" db="EMBL/GenBank/DDBJ databases">
        <title>Sequencing the genomes of 1000 actinobacteria strains.</title>
        <authorList>
            <person name="Klenk H.-P."/>
        </authorList>
    </citation>
    <scope>NUCLEOTIDE SEQUENCE [LARGE SCALE GENOMIC DNA]</scope>
    <source>
        <strain evidence="2 3">DSM 17364</strain>
    </source>
</reference>
<keyword evidence="3" id="KW-1185">Reference proteome</keyword>
<accession>A0A4V6MGF1</accession>
<dbReference type="Pfam" id="PF00535">
    <property type="entry name" value="Glycos_transf_2"/>
    <property type="match status" value="1"/>
</dbReference>
<name>A0A4V6MGF1_9MICC</name>
<feature type="domain" description="Glycosyltransferase 2-like" evidence="1">
    <location>
        <begin position="583"/>
        <end position="718"/>
    </location>
</feature>
<dbReference type="Proteomes" id="UP000292685">
    <property type="component" value="Unassembled WGS sequence"/>
</dbReference>
<proteinExistence type="predicted"/>
<dbReference type="PANTHER" id="PTHR22916:SF3">
    <property type="entry name" value="UDP-GLCNAC:BETAGAL BETA-1,3-N-ACETYLGLUCOSAMINYLTRANSFERASE-LIKE PROTEIN 1"/>
    <property type="match status" value="1"/>
</dbReference>
<dbReference type="EMBL" id="SHLA01000001">
    <property type="protein sequence ID" value="RZU61546.1"/>
    <property type="molecule type" value="Genomic_DNA"/>
</dbReference>
<dbReference type="RefSeq" id="WP_130449886.1">
    <property type="nucleotide sequence ID" value="NZ_SHLA01000001.1"/>
</dbReference>
<evidence type="ECO:0000313" key="2">
    <source>
        <dbReference type="EMBL" id="RZU61546.1"/>
    </source>
</evidence>
<dbReference type="GO" id="GO:0016758">
    <property type="term" value="F:hexosyltransferase activity"/>
    <property type="evidence" value="ECO:0007669"/>
    <property type="project" value="UniProtKB-ARBA"/>
</dbReference>
<organism evidence="2 3">
    <name type="scientific">Zhihengliuella halotolerans</name>
    <dbReference type="NCBI Taxonomy" id="370736"/>
    <lineage>
        <taxon>Bacteria</taxon>
        <taxon>Bacillati</taxon>
        <taxon>Actinomycetota</taxon>
        <taxon>Actinomycetes</taxon>
        <taxon>Micrococcales</taxon>
        <taxon>Micrococcaceae</taxon>
        <taxon>Zhihengliuella</taxon>
    </lineage>
</organism>
<gene>
    <name evidence="2" type="ORF">EV380_1117</name>
</gene>